<organism evidence="1 2">
    <name type="scientific">Vermiconidia calcicola</name>
    <dbReference type="NCBI Taxonomy" id="1690605"/>
    <lineage>
        <taxon>Eukaryota</taxon>
        <taxon>Fungi</taxon>
        <taxon>Dikarya</taxon>
        <taxon>Ascomycota</taxon>
        <taxon>Pezizomycotina</taxon>
        <taxon>Dothideomycetes</taxon>
        <taxon>Dothideomycetidae</taxon>
        <taxon>Mycosphaerellales</taxon>
        <taxon>Extremaceae</taxon>
        <taxon>Vermiconidia</taxon>
    </lineage>
</organism>
<dbReference type="Proteomes" id="UP001281147">
    <property type="component" value="Unassembled WGS sequence"/>
</dbReference>
<evidence type="ECO:0000313" key="2">
    <source>
        <dbReference type="Proteomes" id="UP001281147"/>
    </source>
</evidence>
<comment type="caution">
    <text evidence="1">The sequence shown here is derived from an EMBL/GenBank/DDBJ whole genome shotgun (WGS) entry which is preliminary data.</text>
</comment>
<name>A0ACC3N580_9PEZI</name>
<gene>
    <name evidence="1" type="ORF">LTR37_010470</name>
</gene>
<sequence length="380" mass="41814">MASLAQRSKDANVTMAEQHDIEDASPDVPKKWRGTEADNANMKAMGRVQELRRNFTFITILGFGSTLICTWEVVMTNIFPVLTNGGTAGFFWSLLVTSLYMLRYRRWHQWLLLPADNITGAVSEFAPPSCQRFLSYIVGWLCFTGWQSGLTAISFIAGTIIQGLIALNNPGYFLVPWHGTLLTIAVCAFAIFFNTVIASRLPLVEGSIVFLHISGLFIVIIVLWTLAPRHTAQEAFLELTNNGGWDSQGTSLLVGLYPLVVALIGFDSVVHMSEEIKDAASTLPRAIMWSTYLNAFLGFLMVITLIFTWGDAEEIAKSPTGYPFIQILYNVTNSRAAADVLSSILIITLTASVIACVATASRQLWAFARDQGVSFSSFIA</sequence>
<reference evidence="1" key="1">
    <citation type="submission" date="2023-07" db="EMBL/GenBank/DDBJ databases">
        <title>Black Yeasts Isolated from many extreme environments.</title>
        <authorList>
            <person name="Coleine C."/>
            <person name="Stajich J.E."/>
            <person name="Selbmann L."/>
        </authorList>
    </citation>
    <scope>NUCLEOTIDE SEQUENCE</scope>
    <source>
        <strain evidence="1">CCFEE 5714</strain>
    </source>
</reference>
<protein>
    <submittedName>
        <fullName evidence="1">Uncharacterized protein</fullName>
    </submittedName>
</protein>
<keyword evidence="2" id="KW-1185">Reference proteome</keyword>
<evidence type="ECO:0000313" key="1">
    <source>
        <dbReference type="EMBL" id="KAK3710249.1"/>
    </source>
</evidence>
<accession>A0ACC3N580</accession>
<proteinExistence type="predicted"/>
<dbReference type="EMBL" id="JAUTXU010000086">
    <property type="protein sequence ID" value="KAK3710249.1"/>
    <property type="molecule type" value="Genomic_DNA"/>
</dbReference>